<evidence type="ECO:0000313" key="1">
    <source>
        <dbReference type="EMBL" id="KAI8555895.1"/>
    </source>
</evidence>
<evidence type="ECO:0000313" key="2">
    <source>
        <dbReference type="Proteomes" id="UP001062846"/>
    </source>
</evidence>
<keyword evidence="2" id="KW-1185">Reference proteome</keyword>
<dbReference type="EMBL" id="CM046392">
    <property type="protein sequence ID" value="KAI8555895.1"/>
    <property type="molecule type" value="Genomic_DNA"/>
</dbReference>
<name>A0ACC0NRR3_RHOML</name>
<reference evidence="1" key="1">
    <citation type="submission" date="2022-02" db="EMBL/GenBank/DDBJ databases">
        <title>Plant Genome Project.</title>
        <authorList>
            <person name="Zhang R.-G."/>
        </authorList>
    </citation>
    <scope>NUCLEOTIDE SEQUENCE</scope>
    <source>
        <strain evidence="1">AT1</strain>
    </source>
</reference>
<sequence>MFSTYHTMPSLVQSHHLGNLSKLESLDLSWNKLDGSIPVTLASLSFLAFLNLSYNQLIGMIPTGPQLQLFPNTSYEGNKVLWGPPLTAKEVELTPPTLNGTQSYTEEDEINWVYIIATLGYIAGFGVVVVPLLYSKRWRHCYYSPLDRVIVRILNHPEQRARNQRRRNNINQLRRRQHH</sequence>
<organism evidence="1 2">
    <name type="scientific">Rhododendron molle</name>
    <name type="common">Chinese azalea</name>
    <name type="synonym">Azalea mollis</name>
    <dbReference type="NCBI Taxonomy" id="49168"/>
    <lineage>
        <taxon>Eukaryota</taxon>
        <taxon>Viridiplantae</taxon>
        <taxon>Streptophyta</taxon>
        <taxon>Embryophyta</taxon>
        <taxon>Tracheophyta</taxon>
        <taxon>Spermatophyta</taxon>
        <taxon>Magnoliopsida</taxon>
        <taxon>eudicotyledons</taxon>
        <taxon>Gunneridae</taxon>
        <taxon>Pentapetalae</taxon>
        <taxon>asterids</taxon>
        <taxon>Ericales</taxon>
        <taxon>Ericaceae</taxon>
        <taxon>Ericoideae</taxon>
        <taxon>Rhodoreae</taxon>
        <taxon>Rhododendron</taxon>
    </lineage>
</organism>
<dbReference type="Proteomes" id="UP001062846">
    <property type="component" value="Chromosome 5"/>
</dbReference>
<accession>A0ACC0NRR3</accession>
<protein>
    <submittedName>
        <fullName evidence="1">Uncharacterized protein</fullName>
    </submittedName>
</protein>
<comment type="caution">
    <text evidence="1">The sequence shown here is derived from an EMBL/GenBank/DDBJ whole genome shotgun (WGS) entry which is preliminary data.</text>
</comment>
<gene>
    <name evidence="1" type="ORF">RHMOL_Rhmol05G0210100</name>
</gene>
<proteinExistence type="predicted"/>